<gene>
    <name evidence="6" type="primary">LOC111111961</name>
</gene>
<evidence type="ECO:0000256" key="2">
    <source>
        <dbReference type="ARBA" id="ARBA00023157"/>
    </source>
</evidence>
<keyword evidence="2" id="KW-1015">Disulfide bond</keyword>
<dbReference type="OrthoDB" id="6160304at2759"/>
<dbReference type="KEGG" id="cvn:111111961"/>
<evidence type="ECO:0000259" key="4">
    <source>
        <dbReference type="PROSITE" id="PS50041"/>
    </source>
</evidence>
<evidence type="ECO:0000256" key="3">
    <source>
        <dbReference type="SAM" id="SignalP"/>
    </source>
</evidence>
<dbReference type="AlphaFoldDB" id="A0A8B8BNH9"/>
<dbReference type="Pfam" id="PF00059">
    <property type="entry name" value="Lectin_C"/>
    <property type="match status" value="1"/>
</dbReference>
<dbReference type="PROSITE" id="PS00615">
    <property type="entry name" value="C_TYPE_LECTIN_1"/>
    <property type="match status" value="1"/>
</dbReference>
<dbReference type="InterPro" id="IPR016187">
    <property type="entry name" value="CTDL_fold"/>
</dbReference>
<name>A0A8B8BNH9_CRAVI</name>
<keyword evidence="5" id="KW-1185">Reference proteome</keyword>
<organism evidence="5 6">
    <name type="scientific">Crassostrea virginica</name>
    <name type="common">Eastern oyster</name>
    <dbReference type="NCBI Taxonomy" id="6565"/>
    <lineage>
        <taxon>Eukaryota</taxon>
        <taxon>Metazoa</taxon>
        <taxon>Spiralia</taxon>
        <taxon>Lophotrochozoa</taxon>
        <taxon>Mollusca</taxon>
        <taxon>Bivalvia</taxon>
        <taxon>Autobranchia</taxon>
        <taxon>Pteriomorphia</taxon>
        <taxon>Ostreida</taxon>
        <taxon>Ostreoidea</taxon>
        <taxon>Ostreidae</taxon>
        <taxon>Crassostrea</taxon>
    </lineage>
</organism>
<keyword evidence="1" id="KW-0430">Lectin</keyword>
<dbReference type="PANTHER" id="PTHR22799">
    <property type="entry name" value="TETRANECTIN-RELATED"/>
    <property type="match status" value="1"/>
</dbReference>
<feature type="domain" description="C-type lectin" evidence="4">
    <location>
        <begin position="33"/>
        <end position="151"/>
    </location>
</feature>
<sequence length="152" mass="17545">MLGFGFLSACWLIAVALEGIECSNRCVKGWIEFERNCYFFSHNRVSFKDAMVSCHDKGGAVLELQNEREEKWLDLHSHIRGYHQGVWLGVTDIQKENHFVAMSNGRKPHFIHWAKGEPNNHAGQEHCALYWLSSKAWHDGSCNRKAHYVCKI</sequence>
<accession>A0A8B8BNH9</accession>
<dbReference type="PROSITE" id="PS50041">
    <property type="entry name" value="C_TYPE_LECTIN_2"/>
    <property type="match status" value="1"/>
</dbReference>
<dbReference type="RefSeq" id="XP_022304890.1">
    <property type="nucleotide sequence ID" value="XM_022449182.1"/>
</dbReference>
<evidence type="ECO:0000256" key="1">
    <source>
        <dbReference type="ARBA" id="ARBA00022734"/>
    </source>
</evidence>
<dbReference type="SMART" id="SM00034">
    <property type="entry name" value="CLECT"/>
    <property type="match status" value="1"/>
</dbReference>
<proteinExistence type="predicted"/>
<evidence type="ECO:0000313" key="6">
    <source>
        <dbReference type="RefSeq" id="XP_022304890.1"/>
    </source>
</evidence>
<dbReference type="InterPro" id="IPR018378">
    <property type="entry name" value="C-type_lectin_CS"/>
</dbReference>
<reference evidence="6" key="1">
    <citation type="submission" date="2025-08" db="UniProtKB">
        <authorList>
            <consortium name="RefSeq"/>
        </authorList>
    </citation>
    <scope>IDENTIFICATION</scope>
    <source>
        <tissue evidence="6">Whole sample</tissue>
    </source>
</reference>
<dbReference type="PANTHER" id="PTHR22799:SF6">
    <property type="entry name" value="C-TYPE LECTIN DOMAIN FAMILY 4 MEMBER M-LIKE"/>
    <property type="match status" value="1"/>
</dbReference>
<dbReference type="Gene3D" id="3.10.100.10">
    <property type="entry name" value="Mannose-Binding Protein A, subunit A"/>
    <property type="match status" value="1"/>
</dbReference>
<dbReference type="InterPro" id="IPR016186">
    <property type="entry name" value="C-type_lectin-like/link_sf"/>
</dbReference>
<dbReference type="InterPro" id="IPR051663">
    <property type="entry name" value="CLec_Tetranectin-domain"/>
</dbReference>
<feature type="signal peptide" evidence="3">
    <location>
        <begin position="1"/>
        <end position="22"/>
    </location>
</feature>
<dbReference type="InterPro" id="IPR001304">
    <property type="entry name" value="C-type_lectin-like"/>
</dbReference>
<dbReference type="GeneID" id="111111961"/>
<dbReference type="SUPFAM" id="SSF56436">
    <property type="entry name" value="C-type lectin-like"/>
    <property type="match status" value="1"/>
</dbReference>
<dbReference type="GO" id="GO:0030246">
    <property type="term" value="F:carbohydrate binding"/>
    <property type="evidence" value="ECO:0007669"/>
    <property type="project" value="UniProtKB-KW"/>
</dbReference>
<dbReference type="CDD" id="cd00037">
    <property type="entry name" value="CLECT"/>
    <property type="match status" value="1"/>
</dbReference>
<dbReference type="Proteomes" id="UP000694844">
    <property type="component" value="Chromosome 9"/>
</dbReference>
<keyword evidence="3" id="KW-0732">Signal</keyword>
<feature type="chain" id="PRO_5034530495" evidence="3">
    <location>
        <begin position="23"/>
        <end position="152"/>
    </location>
</feature>
<protein>
    <submittedName>
        <fullName evidence="6">CD209 antigen-like protein A</fullName>
    </submittedName>
</protein>
<evidence type="ECO:0000313" key="5">
    <source>
        <dbReference type="Proteomes" id="UP000694844"/>
    </source>
</evidence>